<keyword evidence="2" id="KW-1185">Reference proteome</keyword>
<organism evidence="1 2">
    <name type="scientific">Mycena rosella</name>
    <name type="common">Pink bonnet</name>
    <name type="synonym">Agaricus rosellus</name>
    <dbReference type="NCBI Taxonomy" id="1033263"/>
    <lineage>
        <taxon>Eukaryota</taxon>
        <taxon>Fungi</taxon>
        <taxon>Dikarya</taxon>
        <taxon>Basidiomycota</taxon>
        <taxon>Agaricomycotina</taxon>
        <taxon>Agaricomycetes</taxon>
        <taxon>Agaricomycetidae</taxon>
        <taxon>Agaricales</taxon>
        <taxon>Marasmiineae</taxon>
        <taxon>Mycenaceae</taxon>
        <taxon>Mycena</taxon>
    </lineage>
</organism>
<name>A0AAD7GRL5_MYCRO</name>
<evidence type="ECO:0000313" key="1">
    <source>
        <dbReference type="EMBL" id="KAJ7703715.1"/>
    </source>
</evidence>
<dbReference type="AlphaFoldDB" id="A0AAD7GRL5"/>
<gene>
    <name evidence="1" type="ORF">B0H17DRAFT_1231592</name>
</gene>
<comment type="caution">
    <text evidence="1">The sequence shown here is derived from an EMBL/GenBank/DDBJ whole genome shotgun (WGS) entry which is preliminary data.</text>
</comment>
<protein>
    <submittedName>
        <fullName evidence="1">Uncharacterized protein</fullName>
    </submittedName>
</protein>
<evidence type="ECO:0000313" key="2">
    <source>
        <dbReference type="Proteomes" id="UP001221757"/>
    </source>
</evidence>
<accession>A0AAD7GRL5</accession>
<dbReference type="EMBL" id="JARKIE010000012">
    <property type="protein sequence ID" value="KAJ7703715.1"/>
    <property type="molecule type" value="Genomic_DNA"/>
</dbReference>
<proteinExistence type="predicted"/>
<dbReference type="Proteomes" id="UP001221757">
    <property type="component" value="Unassembled WGS sequence"/>
</dbReference>
<sequence length="60" mass="6504">MQLVNTLSISNVIQMPSVMEMAEWIADNPKLGAVKGLELLGFQTNTRDRIIGPTSASTTI</sequence>
<reference evidence="1" key="1">
    <citation type="submission" date="2023-03" db="EMBL/GenBank/DDBJ databases">
        <title>Massive genome expansion in bonnet fungi (Mycena s.s.) driven by repeated elements and novel gene families across ecological guilds.</title>
        <authorList>
            <consortium name="Lawrence Berkeley National Laboratory"/>
            <person name="Harder C.B."/>
            <person name="Miyauchi S."/>
            <person name="Viragh M."/>
            <person name="Kuo A."/>
            <person name="Thoen E."/>
            <person name="Andreopoulos B."/>
            <person name="Lu D."/>
            <person name="Skrede I."/>
            <person name="Drula E."/>
            <person name="Henrissat B."/>
            <person name="Morin E."/>
            <person name="Kohler A."/>
            <person name="Barry K."/>
            <person name="LaButti K."/>
            <person name="Morin E."/>
            <person name="Salamov A."/>
            <person name="Lipzen A."/>
            <person name="Mereny Z."/>
            <person name="Hegedus B."/>
            <person name="Baldrian P."/>
            <person name="Stursova M."/>
            <person name="Weitz H."/>
            <person name="Taylor A."/>
            <person name="Grigoriev I.V."/>
            <person name="Nagy L.G."/>
            <person name="Martin F."/>
            <person name="Kauserud H."/>
        </authorList>
    </citation>
    <scope>NUCLEOTIDE SEQUENCE</scope>
    <source>
        <strain evidence="1">CBHHK067</strain>
    </source>
</reference>